<evidence type="ECO:0000256" key="8">
    <source>
        <dbReference type="ARBA" id="ARBA00023002"/>
    </source>
</evidence>
<dbReference type="GO" id="GO:0020037">
    <property type="term" value="F:heme binding"/>
    <property type="evidence" value="ECO:0007669"/>
    <property type="project" value="InterPro"/>
</dbReference>
<evidence type="ECO:0000256" key="13">
    <source>
        <dbReference type="RuleBase" id="RU000461"/>
    </source>
</evidence>
<evidence type="ECO:0000256" key="1">
    <source>
        <dbReference type="ARBA" id="ARBA00001971"/>
    </source>
</evidence>
<keyword evidence="7" id="KW-1133">Transmembrane helix</keyword>
<dbReference type="EMBL" id="JAJJMA010270015">
    <property type="protein sequence ID" value="MCL7045459.1"/>
    <property type="molecule type" value="Genomic_DNA"/>
</dbReference>
<evidence type="ECO:0000256" key="11">
    <source>
        <dbReference type="ARBA" id="ARBA00023136"/>
    </source>
</evidence>
<name>A0AA41VQ68_PAPNU</name>
<evidence type="ECO:0000256" key="7">
    <source>
        <dbReference type="ARBA" id="ARBA00022989"/>
    </source>
</evidence>
<dbReference type="GO" id="GO:0016717">
    <property type="term" value="F:oxidoreductase activity, acting on paired donors, with oxidation of a pair of donors resulting in the reduction of molecular oxygen to two molecules of water"/>
    <property type="evidence" value="ECO:0007669"/>
    <property type="project" value="UniProtKB-ARBA"/>
</dbReference>
<protein>
    <recommendedName>
        <fullName evidence="16">Cytochrome P450</fullName>
    </recommendedName>
</protein>
<evidence type="ECO:0000256" key="9">
    <source>
        <dbReference type="ARBA" id="ARBA00023004"/>
    </source>
</evidence>
<keyword evidence="9 12" id="KW-0408">Iron</keyword>
<dbReference type="GO" id="GO:0016020">
    <property type="term" value="C:membrane"/>
    <property type="evidence" value="ECO:0007669"/>
    <property type="project" value="UniProtKB-SubCell"/>
</dbReference>
<comment type="subcellular location">
    <subcellularLocation>
        <location evidence="2">Membrane</location>
        <topology evidence="2">Single-pass membrane protein</topology>
    </subcellularLocation>
</comment>
<keyword evidence="4 12" id="KW-0349">Heme</keyword>
<reference evidence="14" key="1">
    <citation type="submission" date="2022-03" db="EMBL/GenBank/DDBJ databases">
        <title>A functionally conserved STORR gene fusion in Papaver species that diverged 16.8 million years ago.</title>
        <authorList>
            <person name="Catania T."/>
        </authorList>
    </citation>
    <scope>NUCLEOTIDE SEQUENCE</scope>
    <source>
        <strain evidence="14">S-191538</strain>
    </source>
</reference>
<evidence type="ECO:0000313" key="15">
    <source>
        <dbReference type="Proteomes" id="UP001177140"/>
    </source>
</evidence>
<comment type="caution">
    <text evidence="14">The sequence shown here is derived from an EMBL/GenBank/DDBJ whole genome shotgun (WGS) entry which is preliminary data.</text>
</comment>
<evidence type="ECO:0000256" key="10">
    <source>
        <dbReference type="ARBA" id="ARBA00023033"/>
    </source>
</evidence>
<organism evidence="14 15">
    <name type="scientific">Papaver nudicaule</name>
    <name type="common">Iceland poppy</name>
    <dbReference type="NCBI Taxonomy" id="74823"/>
    <lineage>
        <taxon>Eukaryota</taxon>
        <taxon>Viridiplantae</taxon>
        <taxon>Streptophyta</taxon>
        <taxon>Embryophyta</taxon>
        <taxon>Tracheophyta</taxon>
        <taxon>Spermatophyta</taxon>
        <taxon>Magnoliopsida</taxon>
        <taxon>Ranunculales</taxon>
        <taxon>Papaveraceae</taxon>
        <taxon>Papaveroideae</taxon>
        <taxon>Papaver</taxon>
    </lineage>
</organism>
<dbReference type="InterPro" id="IPR002401">
    <property type="entry name" value="Cyt_P450_E_grp-I"/>
</dbReference>
<keyword evidence="5" id="KW-0812">Transmembrane</keyword>
<comment type="similarity">
    <text evidence="3 13">Belongs to the cytochrome P450 family.</text>
</comment>
<dbReference type="PROSITE" id="PS00086">
    <property type="entry name" value="CYTOCHROME_P450"/>
    <property type="match status" value="1"/>
</dbReference>
<gene>
    <name evidence="14" type="ORF">MKW94_026751</name>
</gene>
<dbReference type="InterPro" id="IPR036396">
    <property type="entry name" value="Cyt_P450_sf"/>
</dbReference>
<comment type="cofactor">
    <cofactor evidence="1 12">
        <name>heme</name>
        <dbReference type="ChEBI" id="CHEBI:30413"/>
    </cofactor>
</comment>
<sequence>MKPIAPLAIPHKACKDTSLMGKKVDKGTKVMVNIHALHHTDKVWKEPYKFMPERFLGKQDKAMEQSLLPFSAGMRICAGMELGKLQFSLSLANLVNAFQWSCVSDGVFPDMSDLLGFVLFMKTPLEARIVPRA</sequence>
<dbReference type="GO" id="GO:0005506">
    <property type="term" value="F:iron ion binding"/>
    <property type="evidence" value="ECO:0007669"/>
    <property type="project" value="InterPro"/>
</dbReference>
<evidence type="ECO:0000256" key="4">
    <source>
        <dbReference type="ARBA" id="ARBA00022617"/>
    </source>
</evidence>
<dbReference type="SUPFAM" id="SSF48264">
    <property type="entry name" value="Cytochrome P450"/>
    <property type="match status" value="1"/>
</dbReference>
<dbReference type="Proteomes" id="UP001177140">
    <property type="component" value="Unassembled WGS sequence"/>
</dbReference>
<dbReference type="Gene3D" id="1.10.630.10">
    <property type="entry name" value="Cytochrome P450"/>
    <property type="match status" value="1"/>
</dbReference>
<keyword evidence="6 12" id="KW-0479">Metal-binding</keyword>
<dbReference type="PANTHER" id="PTHR47944:SF4">
    <property type="entry name" value="OS09G0441700 PROTEIN"/>
    <property type="match status" value="1"/>
</dbReference>
<dbReference type="InterPro" id="IPR001128">
    <property type="entry name" value="Cyt_P450"/>
</dbReference>
<keyword evidence="8 13" id="KW-0560">Oxidoreductase</keyword>
<dbReference type="AlphaFoldDB" id="A0AA41VQ68"/>
<dbReference type="GO" id="GO:0004497">
    <property type="term" value="F:monooxygenase activity"/>
    <property type="evidence" value="ECO:0007669"/>
    <property type="project" value="UniProtKB-KW"/>
</dbReference>
<proteinExistence type="inferred from homology"/>
<evidence type="ECO:0000256" key="3">
    <source>
        <dbReference type="ARBA" id="ARBA00010617"/>
    </source>
</evidence>
<accession>A0AA41VQ68</accession>
<keyword evidence="11" id="KW-0472">Membrane</keyword>
<evidence type="ECO:0000256" key="6">
    <source>
        <dbReference type="ARBA" id="ARBA00022723"/>
    </source>
</evidence>
<dbReference type="Pfam" id="PF00067">
    <property type="entry name" value="p450"/>
    <property type="match status" value="1"/>
</dbReference>
<dbReference type="InterPro" id="IPR017972">
    <property type="entry name" value="Cyt_P450_CS"/>
</dbReference>
<dbReference type="GO" id="GO:0033075">
    <property type="term" value="P:isoquinoline alkaloid biosynthetic process"/>
    <property type="evidence" value="ECO:0007669"/>
    <property type="project" value="UniProtKB-ARBA"/>
</dbReference>
<evidence type="ECO:0000256" key="12">
    <source>
        <dbReference type="PIRSR" id="PIRSR602401-1"/>
    </source>
</evidence>
<dbReference type="PANTHER" id="PTHR47944">
    <property type="entry name" value="CYTOCHROME P450 98A9"/>
    <property type="match status" value="1"/>
</dbReference>
<feature type="binding site" description="axial binding residue" evidence="12">
    <location>
        <position position="77"/>
    </location>
    <ligand>
        <name>heme</name>
        <dbReference type="ChEBI" id="CHEBI:30413"/>
    </ligand>
    <ligandPart>
        <name>Fe</name>
        <dbReference type="ChEBI" id="CHEBI:18248"/>
    </ligandPart>
</feature>
<evidence type="ECO:0000256" key="5">
    <source>
        <dbReference type="ARBA" id="ARBA00022692"/>
    </source>
</evidence>
<keyword evidence="15" id="KW-1185">Reference proteome</keyword>
<evidence type="ECO:0008006" key="16">
    <source>
        <dbReference type="Google" id="ProtNLM"/>
    </source>
</evidence>
<keyword evidence="10 13" id="KW-0503">Monooxygenase</keyword>
<evidence type="ECO:0000256" key="2">
    <source>
        <dbReference type="ARBA" id="ARBA00004167"/>
    </source>
</evidence>
<evidence type="ECO:0000313" key="14">
    <source>
        <dbReference type="EMBL" id="MCL7045459.1"/>
    </source>
</evidence>
<dbReference type="PRINTS" id="PR00463">
    <property type="entry name" value="EP450I"/>
</dbReference>